<accession>A0A1C7LQD9</accession>
<organism evidence="2 3">
    <name type="scientific">Grifola frondosa</name>
    <name type="common">Maitake</name>
    <name type="synonym">Polyporus frondosus</name>
    <dbReference type="NCBI Taxonomy" id="5627"/>
    <lineage>
        <taxon>Eukaryota</taxon>
        <taxon>Fungi</taxon>
        <taxon>Dikarya</taxon>
        <taxon>Basidiomycota</taxon>
        <taxon>Agaricomycotina</taxon>
        <taxon>Agaricomycetes</taxon>
        <taxon>Polyporales</taxon>
        <taxon>Grifolaceae</taxon>
        <taxon>Grifola</taxon>
    </lineage>
</organism>
<evidence type="ECO:0000313" key="2">
    <source>
        <dbReference type="EMBL" id="OBZ66139.1"/>
    </source>
</evidence>
<dbReference type="OMA" id="REWWINT"/>
<dbReference type="EMBL" id="LUGG01000032">
    <property type="protein sequence ID" value="OBZ66139.1"/>
    <property type="molecule type" value="Genomic_DNA"/>
</dbReference>
<feature type="region of interest" description="Disordered" evidence="1">
    <location>
        <begin position="51"/>
        <end position="103"/>
    </location>
</feature>
<dbReference type="AlphaFoldDB" id="A0A1C7LQD9"/>
<sequence length="173" mass="19616">MSPPTTPLPSDVLALMHHTMELVELLYWKPVPTKGSAGEQEVARTLQHDMTQKRNLSQSGRSGPVRSTKRGVSGEREMAVDEQGLRMEGELDTTQFPPPGASRHQRREWWINTDLETRMAYGRALMSGHDYEYYDPALFEDTVPLDDSHLYSEPGTVEAWQRGVTSTDEERQA</sequence>
<protein>
    <submittedName>
        <fullName evidence="2">Uncharacterized protein</fullName>
    </submittedName>
</protein>
<comment type="caution">
    <text evidence="2">The sequence shown here is derived from an EMBL/GenBank/DDBJ whole genome shotgun (WGS) entry which is preliminary data.</text>
</comment>
<dbReference type="OrthoDB" id="3264084at2759"/>
<gene>
    <name evidence="2" type="ORF">A0H81_13737</name>
</gene>
<name>A0A1C7LQD9_GRIFR</name>
<feature type="compositionally biased region" description="Basic and acidic residues" evidence="1">
    <location>
        <begin position="72"/>
        <end position="89"/>
    </location>
</feature>
<dbReference type="Proteomes" id="UP000092993">
    <property type="component" value="Unassembled WGS sequence"/>
</dbReference>
<proteinExistence type="predicted"/>
<evidence type="ECO:0000256" key="1">
    <source>
        <dbReference type="SAM" id="MobiDB-lite"/>
    </source>
</evidence>
<reference evidence="2 3" key="1">
    <citation type="submission" date="2016-03" db="EMBL/GenBank/DDBJ databases">
        <title>Whole genome sequencing of Grifola frondosa 9006-11.</title>
        <authorList>
            <person name="Min B."/>
            <person name="Park H."/>
            <person name="Kim J.-G."/>
            <person name="Cho H."/>
            <person name="Oh Y.-L."/>
            <person name="Kong W.-S."/>
            <person name="Choi I.-G."/>
        </authorList>
    </citation>
    <scope>NUCLEOTIDE SEQUENCE [LARGE SCALE GENOMIC DNA]</scope>
    <source>
        <strain evidence="2 3">9006-11</strain>
    </source>
</reference>
<feature type="region of interest" description="Disordered" evidence="1">
    <location>
        <begin position="149"/>
        <end position="173"/>
    </location>
</feature>
<evidence type="ECO:0000313" key="3">
    <source>
        <dbReference type="Proteomes" id="UP000092993"/>
    </source>
</evidence>
<keyword evidence="3" id="KW-1185">Reference proteome</keyword>